<feature type="region of interest" description="Disordered" evidence="1">
    <location>
        <begin position="1"/>
        <end position="59"/>
    </location>
</feature>
<name>A0A1E3IM98_9TREE</name>
<dbReference type="Proteomes" id="UP000094043">
    <property type="component" value="Chromosome 5"/>
</dbReference>
<accession>A0A1E3IM98</accession>
<dbReference type="SMART" id="SM00064">
    <property type="entry name" value="FYVE"/>
    <property type="match status" value="1"/>
</dbReference>
<dbReference type="OrthoDB" id="166134at2759"/>
<dbReference type="AlphaFoldDB" id="A0A1E3IM98"/>
<gene>
    <name evidence="2" type="ORF">L203_104528</name>
</gene>
<proteinExistence type="predicted"/>
<dbReference type="Pfam" id="PF11464">
    <property type="entry name" value="Rbsn"/>
    <property type="match status" value="1"/>
</dbReference>
<dbReference type="InterPro" id="IPR013083">
    <property type="entry name" value="Znf_RING/FYVE/PHD"/>
</dbReference>
<dbReference type="PANTHER" id="PTHR23164:SF30">
    <property type="entry name" value="EARLY ENDOSOME ANTIGEN 1"/>
    <property type="match status" value="1"/>
</dbReference>
<feature type="compositionally biased region" description="Low complexity" evidence="1">
    <location>
        <begin position="20"/>
        <end position="35"/>
    </location>
</feature>
<protein>
    <submittedName>
        <fullName evidence="2">Uncharacterized protein</fullName>
    </submittedName>
</protein>
<organism evidence="2 3">
    <name type="scientific">Cryptococcus depauperatus CBS 7841</name>
    <dbReference type="NCBI Taxonomy" id="1295531"/>
    <lineage>
        <taxon>Eukaryota</taxon>
        <taxon>Fungi</taxon>
        <taxon>Dikarya</taxon>
        <taxon>Basidiomycota</taxon>
        <taxon>Agaricomycotina</taxon>
        <taxon>Tremellomycetes</taxon>
        <taxon>Tremellales</taxon>
        <taxon>Cryptococcaceae</taxon>
        <taxon>Cryptococcus</taxon>
    </lineage>
</organism>
<feature type="region of interest" description="Disordered" evidence="1">
    <location>
        <begin position="185"/>
        <end position="256"/>
    </location>
</feature>
<dbReference type="SUPFAM" id="SSF140125">
    <property type="entry name" value="Rabenosyn-5 Rab-binding domain-like"/>
    <property type="match status" value="1"/>
</dbReference>
<evidence type="ECO:0000313" key="3">
    <source>
        <dbReference type="Proteomes" id="UP000094043"/>
    </source>
</evidence>
<keyword evidence="3" id="KW-1185">Reference proteome</keyword>
<reference evidence="2" key="2">
    <citation type="journal article" date="2022" name="Elife">
        <title>Obligate sexual reproduction of a homothallic fungus closely related to the Cryptococcus pathogenic species complex.</title>
        <authorList>
            <person name="Passer A.R."/>
            <person name="Clancey S.A."/>
            <person name="Shea T."/>
            <person name="David-Palma M."/>
            <person name="Averette A.F."/>
            <person name="Boekhout T."/>
            <person name="Porcel B.M."/>
            <person name="Nowrousian M."/>
            <person name="Cuomo C.A."/>
            <person name="Sun S."/>
            <person name="Heitman J."/>
            <person name="Coelho M.A."/>
        </authorList>
    </citation>
    <scope>NUCLEOTIDE SEQUENCE</scope>
    <source>
        <strain evidence="2">CBS 7841</strain>
    </source>
</reference>
<dbReference type="EMBL" id="CP143788">
    <property type="protein sequence ID" value="WVN89306.1"/>
    <property type="molecule type" value="Genomic_DNA"/>
</dbReference>
<evidence type="ECO:0000313" key="2">
    <source>
        <dbReference type="EMBL" id="WVN89306.1"/>
    </source>
</evidence>
<dbReference type="PROSITE" id="PS50178">
    <property type="entry name" value="ZF_FYVE"/>
    <property type="match status" value="1"/>
</dbReference>
<dbReference type="CDD" id="cd15737">
    <property type="entry name" value="FYVE2_Vac1p_like"/>
    <property type="match status" value="1"/>
</dbReference>
<feature type="region of interest" description="Disordered" evidence="1">
    <location>
        <begin position="124"/>
        <end position="162"/>
    </location>
</feature>
<dbReference type="Pfam" id="PF01363">
    <property type="entry name" value="FYVE"/>
    <property type="match status" value="1"/>
</dbReference>
<dbReference type="InterPro" id="IPR021565">
    <property type="entry name" value="Rbsn_Rab-bd"/>
</dbReference>
<reference evidence="2" key="1">
    <citation type="submission" date="2016-06" db="EMBL/GenBank/DDBJ databases">
        <authorList>
            <person name="Cuomo C."/>
            <person name="Litvintseva A."/>
            <person name="Heitman J."/>
            <person name="Chen Y."/>
            <person name="Sun S."/>
            <person name="Springer D."/>
            <person name="Dromer F."/>
            <person name="Young S."/>
            <person name="Zeng Q."/>
            <person name="Chapman S."/>
            <person name="Gujja S."/>
            <person name="Saif S."/>
            <person name="Birren B."/>
        </authorList>
    </citation>
    <scope>NUCLEOTIDE SEQUENCE</scope>
    <source>
        <strain evidence="2">CBS 7841</strain>
    </source>
</reference>
<dbReference type="InterPro" id="IPR000306">
    <property type="entry name" value="Znf_FYVE"/>
</dbReference>
<feature type="compositionally biased region" description="Low complexity" evidence="1">
    <location>
        <begin position="207"/>
        <end position="222"/>
    </location>
</feature>
<dbReference type="GO" id="GO:0046872">
    <property type="term" value="F:metal ion binding"/>
    <property type="evidence" value="ECO:0007669"/>
    <property type="project" value="InterPro"/>
</dbReference>
<dbReference type="VEuPathDB" id="FungiDB:L203_02277"/>
<evidence type="ECO:0000256" key="1">
    <source>
        <dbReference type="SAM" id="MobiDB-lite"/>
    </source>
</evidence>
<sequence length="778" mass="84698">MAAPIRPDQLPRREFGPSGAQKQQTWTQQDTTAQAPRAASTELIPPPGPRHTRSTSMNQGITSGLDMAFAADKAQQWLSNWAPKGEGRGREFLMNGINGVASVASQVSNGLNGRLEKETVLGDVNKSTNDLPAPSVSSASSSTSTEGRHGFSTSSPVPKLAEGQNANGLVAGRQIPQPANLARLGHSATTGSAPTIARPGGLHQTRPSNLSSTASTTSLPNNGNRSSVHGPSHLGPNIPAHQRTFSSESQGRPSSFVSGVFASSASRSSSMTGQSTAISTLNTGVPYKVGFQPQGVRSDRTEEYLDAREEALEEIDKEEGRLNRRWAKLVDLHFNPFIPQIQTAGPQLSRSPSSSLSITSLATDKRRSLLSFDVDSLKPKEVFKGIKAGVGPGGEEGRKRAAEQAIVKWEDDSTVRRCRICASSFSLSNRKHHCRLCGRIVCSLPPTPSALLAIQIQLFAPIDPTATSTSTQVGLPPGTRREKCSLLLVADWRTGRGEEVEERFVGWMKLEDDHNALKSASKREFLERNSVSGDRIGPDSSQETRDLKLPQQPKEVQVKGMRVCRDCWAIISRKQKIGDRQRITGFSRLYHGLRSLQFEIESLLSEYEEHLAGFTSSLETDKPLDELLTLHRQLIVLFTDYEHLSKKISSAPCKVGSSQAQVQSSIARSAATFMTKEMAKLQTVPKLQKKIAEAKRKGLVISETTLEQLTGPGANEGADEDVQDVALLLQPLLEQESQLESYIADANAQRKYEDGKALQEALREIRDEIKRITLKAGR</sequence>
<dbReference type="KEGG" id="cdep:91088738"/>
<dbReference type="Gene3D" id="3.30.40.10">
    <property type="entry name" value="Zinc/RING finger domain, C3HC4 (zinc finger)"/>
    <property type="match status" value="1"/>
</dbReference>
<dbReference type="GeneID" id="91088738"/>
<dbReference type="InterPro" id="IPR017455">
    <property type="entry name" value="Znf_FYVE-rel"/>
</dbReference>
<dbReference type="PANTHER" id="PTHR23164">
    <property type="entry name" value="EARLY ENDOSOME ANTIGEN 1"/>
    <property type="match status" value="1"/>
</dbReference>
<dbReference type="SUPFAM" id="SSF57903">
    <property type="entry name" value="FYVE/PHD zinc finger"/>
    <property type="match status" value="1"/>
</dbReference>
<feature type="compositionally biased region" description="Polar residues" evidence="1">
    <location>
        <begin position="243"/>
        <end position="253"/>
    </location>
</feature>
<feature type="region of interest" description="Disordered" evidence="1">
    <location>
        <begin position="528"/>
        <end position="550"/>
    </location>
</feature>
<dbReference type="InterPro" id="IPR011011">
    <property type="entry name" value="Znf_FYVE_PHD"/>
</dbReference>
<dbReference type="RefSeq" id="XP_066070006.1">
    <property type="nucleotide sequence ID" value="XM_066213909.1"/>
</dbReference>
<dbReference type="InterPro" id="IPR036531">
    <property type="entry name" value="Rbsn_Rab-bd_sf"/>
</dbReference>
<feature type="compositionally biased region" description="Low complexity" evidence="1">
    <location>
        <begin position="132"/>
        <end position="145"/>
    </location>
</feature>
<dbReference type="Gene3D" id="4.10.860.20">
    <property type="entry name" value="Rabenosyn, Rab binding domain"/>
    <property type="match status" value="1"/>
</dbReference>
<reference evidence="2" key="3">
    <citation type="submission" date="2024-01" db="EMBL/GenBank/DDBJ databases">
        <authorList>
            <person name="Coelho M.A."/>
            <person name="David-Palma M."/>
            <person name="Shea T."/>
            <person name="Sun S."/>
            <person name="Cuomo C.A."/>
            <person name="Heitman J."/>
        </authorList>
    </citation>
    <scope>NUCLEOTIDE SEQUENCE</scope>
    <source>
        <strain evidence="2">CBS 7841</strain>
    </source>
</reference>